<reference evidence="2 3" key="1">
    <citation type="submission" date="2020-02" db="EMBL/GenBank/DDBJ databases">
        <title>Complete genome sequence of Flavobacteriaceae bacterium.</title>
        <authorList>
            <person name="Kim S.-J."/>
            <person name="Kim Y.-S."/>
            <person name="Kim K.-H."/>
        </authorList>
    </citation>
    <scope>NUCLEOTIDE SEQUENCE [LARGE SCALE GENOMIC DNA]</scope>
    <source>
        <strain evidence="2 3">RR4-40</strain>
    </source>
</reference>
<organism evidence="2 3">
    <name type="scientific">Rasiella rasia</name>
    <dbReference type="NCBI Taxonomy" id="2744027"/>
    <lineage>
        <taxon>Bacteria</taxon>
        <taxon>Pseudomonadati</taxon>
        <taxon>Bacteroidota</taxon>
        <taxon>Flavobacteriia</taxon>
        <taxon>Flavobacteriales</taxon>
        <taxon>Flavobacteriaceae</taxon>
        <taxon>Rasiella</taxon>
    </lineage>
</organism>
<name>A0A6G6GJ18_9FLAO</name>
<protein>
    <submittedName>
        <fullName evidence="2">DUF1761 domain-containing protein</fullName>
    </submittedName>
</protein>
<feature type="transmembrane region" description="Helical" evidence="1">
    <location>
        <begin position="6"/>
        <end position="24"/>
    </location>
</feature>
<dbReference type="EMBL" id="CP049057">
    <property type="protein sequence ID" value="QIE58517.1"/>
    <property type="molecule type" value="Genomic_DNA"/>
</dbReference>
<dbReference type="Proteomes" id="UP000505306">
    <property type="component" value="Chromosome"/>
</dbReference>
<proteinExistence type="predicted"/>
<feature type="transmembrane region" description="Helical" evidence="1">
    <location>
        <begin position="49"/>
        <end position="71"/>
    </location>
</feature>
<dbReference type="Pfam" id="PF08570">
    <property type="entry name" value="DUF1761"/>
    <property type="match status" value="1"/>
</dbReference>
<dbReference type="InterPro" id="IPR013879">
    <property type="entry name" value="DUF1761"/>
</dbReference>
<keyword evidence="1" id="KW-0472">Membrane</keyword>
<feature type="transmembrane region" description="Helical" evidence="1">
    <location>
        <begin position="115"/>
        <end position="136"/>
    </location>
</feature>
<feature type="transmembrane region" description="Helical" evidence="1">
    <location>
        <begin position="143"/>
        <end position="162"/>
    </location>
</feature>
<evidence type="ECO:0000313" key="3">
    <source>
        <dbReference type="Proteomes" id="UP000505306"/>
    </source>
</evidence>
<accession>A0A6G6GJ18</accession>
<keyword evidence="1" id="KW-0812">Transmembrane</keyword>
<gene>
    <name evidence="2" type="ORF">G5B37_02775</name>
</gene>
<evidence type="ECO:0000256" key="1">
    <source>
        <dbReference type="SAM" id="Phobius"/>
    </source>
</evidence>
<keyword evidence="3" id="KW-1185">Reference proteome</keyword>
<dbReference type="AlphaFoldDB" id="A0A6G6GJ18"/>
<keyword evidence="1" id="KW-1133">Transmembrane helix</keyword>
<evidence type="ECO:0000313" key="2">
    <source>
        <dbReference type="EMBL" id="QIE58517.1"/>
    </source>
</evidence>
<dbReference type="RefSeq" id="WP_164678524.1">
    <property type="nucleotide sequence ID" value="NZ_CP049057.1"/>
</dbReference>
<sequence length="166" mass="18488">MFPNFLFVALAALVPLVMGFLYYSPKTFGNAWMKSAGLTMEMLEKSNKVLLFTSSYVLSFILSFFLFTLVVHQTDYYSLFVAEPGFGEEGSAIMTQIDAFMGQYGEYYRTFKHGALHGGLVGGFIGLPIIVINGLFETRGLKYGFINAGYWIITLSIMGGILCQWA</sequence>
<dbReference type="KEGG" id="mgel:G5B37_02775"/>